<keyword evidence="4" id="KW-0732">Signal</keyword>
<evidence type="ECO:0000256" key="2">
    <source>
        <dbReference type="ARBA" id="ARBA00012513"/>
    </source>
</evidence>
<proteinExistence type="predicted"/>
<keyword evidence="6" id="KW-0472">Membrane</keyword>
<dbReference type="PROSITE" id="PS50948">
    <property type="entry name" value="PAN"/>
    <property type="match status" value="1"/>
</dbReference>
<dbReference type="GO" id="GO:0016020">
    <property type="term" value="C:membrane"/>
    <property type="evidence" value="ECO:0007669"/>
    <property type="project" value="UniProtKB-SubCell"/>
</dbReference>
<organism evidence="12 13">
    <name type="scientific">Acorus calamus</name>
    <name type="common">Sweet flag</name>
    <dbReference type="NCBI Taxonomy" id="4465"/>
    <lineage>
        <taxon>Eukaryota</taxon>
        <taxon>Viridiplantae</taxon>
        <taxon>Streptophyta</taxon>
        <taxon>Embryophyta</taxon>
        <taxon>Tracheophyta</taxon>
        <taxon>Spermatophyta</taxon>
        <taxon>Magnoliopsida</taxon>
        <taxon>Liliopsida</taxon>
        <taxon>Acoraceae</taxon>
        <taxon>Acorus</taxon>
    </lineage>
</organism>
<dbReference type="GO" id="GO:0048544">
    <property type="term" value="P:recognition of pollen"/>
    <property type="evidence" value="ECO:0007669"/>
    <property type="project" value="InterPro"/>
</dbReference>
<name>A0AAV9C509_ACOCL</name>
<evidence type="ECO:0000256" key="8">
    <source>
        <dbReference type="ARBA" id="ARBA00047899"/>
    </source>
</evidence>
<dbReference type="Pfam" id="PF00954">
    <property type="entry name" value="S_locus_glycop"/>
    <property type="match status" value="1"/>
</dbReference>
<feature type="region of interest" description="Disordered" evidence="10">
    <location>
        <begin position="1"/>
        <end position="57"/>
    </location>
</feature>
<feature type="compositionally biased region" description="Low complexity" evidence="10">
    <location>
        <begin position="1"/>
        <end position="38"/>
    </location>
</feature>
<evidence type="ECO:0000256" key="3">
    <source>
        <dbReference type="ARBA" id="ARBA00022692"/>
    </source>
</evidence>
<comment type="catalytic activity">
    <reaction evidence="8">
        <text>L-threonyl-[protein] + ATP = O-phospho-L-threonyl-[protein] + ADP + H(+)</text>
        <dbReference type="Rhea" id="RHEA:46608"/>
        <dbReference type="Rhea" id="RHEA-COMP:11060"/>
        <dbReference type="Rhea" id="RHEA-COMP:11605"/>
        <dbReference type="ChEBI" id="CHEBI:15378"/>
        <dbReference type="ChEBI" id="CHEBI:30013"/>
        <dbReference type="ChEBI" id="CHEBI:30616"/>
        <dbReference type="ChEBI" id="CHEBI:61977"/>
        <dbReference type="ChEBI" id="CHEBI:456216"/>
        <dbReference type="EC" id="2.7.11.1"/>
    </reaction>
</comment>
<evidence type="ECO:0000256" key="1">
    <source>
        <dbReference type="ARBA" id="ARBA00004167"/>
    </source>
</evidence>
<dbReference type="Proteomes" id="UP001180020">
    <property type="component" value="Unassembled WGS sequence"/>
</dbReference>
<reference evidence="12" key="1">
    <citation type="journal article" date="2023" name="Nat. Commun.">
        <title>Diploid and tetraploid genomes of Acorus and the evolution of monocots.</title>
        <authorList>
            <person name="Ma L."/>
            <person name="Liu K.W."/>
            <person name="Li Z."/>
            <person name="Hsiao Y.Y."/>
            <person name="Qi Y."/>
            <person name="Fu T."/>
            <person name="Tang G.D."/>
            <person name="Zhang D."/>
            <person name="Sun W.H."/>
            <person name="Liu D.K."/>
            <person name="Li Y."/>
            <person name="Chen G.Z."/>
            <person name="Liu X.D."/>
            <person name="Liao X.Y."/>
            <person name="Jiang Y.T."/>
            <person name="Yu X."/>
            <person name="Hao Y."/>
            <person name="Huang J."/>
            <person name="Zhao X.W."/>
            <person name="Ke S."/>
            <person name="Chen Y.Y."/>
            <person name="Wu W.L."/>
            <person name="Hsu J.L."/>
            <person name="Lin Y.F."/>
            <person name="Huang M.D."/>
            <person name="Li C.Y."/>
            <person name="Huang L."/>
            <person name="Wang Z.W."/>
            <person name="Zhao X."/>
            <person name="Zhong W.Y."/>
            <person name="Peng D.H."/>
            <person name="Ahmad S."/>
            <person name="Lan S."/>
            <person name="Zhang J.S."/>
            <person name="Tsai W.C."/>
            <person name="Van de Peer Y."/>
            <person name="Liu Z.J."/>
        </authorList>
    </citation>
    <scope>NUCLEOTIDE SEQUENCE</scope>
    <source>
        <strain evidence="12">CP</strain>
    </source>
</reference>
<keyword evidence="12" id="KW-0418">Kinase</keyword>
<dbReference type="InterPro" id="IPR000858">
    <property type="entry name" value="S_locus_glycoprot_dom"/>
</dbReference>
<evidence type="ECO:0000256" key="9">
    <source>
        <dbReference type="ARBA" id="ARBA00048679"/>
    </source>
</evidence>
<keyword evidence="5" id="KW-1133">Transmembrane helix</keyword>
<dbReference type="GO" id="GO:0004674">
    <property type="term" value="F:protein serine/threonine kinase activity"/>
    <property type="evidence" value="ECO:0007669"/>
    <property type="project" value="UniProtKB-EC"/>
</dbReference>
<evidence type="ECO:0000313" key="12">
    <source>
        <dbReference type="EMBL" id="KAK1283797.1"/>
    </source>
</evidence>
<comment type="caution">
    <text evidence="12">The sequence shown here is derived from an EMBL/GenBank/DDBJ whole genome shotgun (WGS) entry which is preliminary data.</text>
</comment>
<evidence type="ECO:0000256" key="6">
    <source>
        <dbReference type="ARBA" id="ARBA00023136"/>
    </source>
</evidence>
<accession>A0AAV9C509</accession>
<keyword evidence="13" id="KW-1185">Reference proteome</keyword>
<evidence type="ECO:0000256" key="7">
    <source>
        <dbReference type="ARBA" id="ARBA00023157"/>
    </source>
</evidence>
<keyword evidence="7" id="KW-1015">Disulfide bond</keyword>
<dbReference type="InterPro" id="IPR000742">
    <property type="entry name" value="EGF"/>
</dbReference>
<evidence type="ECO:0000256" key="5">
    <source>
        <dbReference type="ARBA" id="ARBA00022989"/>
    </source>
</evidence>
<keyword evidence="12" id="KW-0808">Transferase</keyword>
<reference evidence="12" key="2">
    <citation type="submission" date="2023-06" db="EMBL/GenBank/DDBJ databases">
        <authorList>
            <person name="Ma L."/>
            <person name="Liu K.-W."/>
            <person name="Li Z."/>
            <person name="Hsiao Y.-Y."/>
            <person name="Qi Y."/>
            <person name="Fu T."/>
            <person name="Tang G."/>
            <person name="Zhang D."/>
            <person name="Sun W.-H."/>
            <person name="Liu D.-K."/>
            <person name="Li Y."/>
            <person name="Chen G.-Z."/>
            <person name="Liu X.-D."/>
            <person name="Liao X.-Y."/>
            <person name="Jiang Y.-T."/>
            <person name="Yu X."/>
            <person name="Hao Y."/>
            <person name="Huang J."/>
            <person name="Zhao X.-W."/>
            <person name="Ke S."/>
            <person name="Chen Y.-Y."/>
            <person name="Wu W.-L."/>
            <person name="Hsu J.-L."/>
            <person name="Lin Y.-F."/>
            <person name="Huang M.-D."/>
            <person name="Li C.-Y."/>
            <person name="Huang L."/>
            <person name="Wang Z.-W."/>
            <person name="Zhao X."/>
            <person name="Zhong W.-Y."/>
            <person name="Peng D.-H."/>
            <person name="Ahmad S."/>
            <person name="Lan S."/>
            <person name="Zhang J.-S."/>
            <person name="Tsai W.-C."/>
            <person name="Van De Peer Y."/>
            <person name="Liu Z.-J."/>
        </authorList>
    </citation>
    <scope>NUCLEOTIDE SEQUENCE</scope>
    <source>
        <strain evidence="12">CP</strain>
        <tissue evidence="12">Leaves</tissue>
    </source>
</reference>
<evidence type="ECO:0000259" key="11">
    <source>
        <dbReference type="PROSITE" id="PS50948"/>
    </source>
</evidence>
<comment type="catalytic activity">
    <reaction evidence="9">
        <text>L-seryl-[protein] + ATP = O-phospho-L-seryl-[protein] + ADP + H(+)</text>
        <dbReference type="Rhea" id="RHEA:17989"/>
        <dbReference type="Rhea" id="RHEA-COMP:9863"/>
        <dbReference type="Rhea" id="RHEA-COMP:11604"/>
        <dbReference type="ChEBI" id="CHEBI:15378"/>
        <dbReference type="ChEBI" id="CHEBI:29999"/>
        <dbReference type="ChEBI" id="CHEBI:30616"/>
        <dbReference type="ChEBI" id="CHEBI:83421"/>
        <dbReference type="ChEBI" id="CHEBI:456216"/>
        <dbReference type="EC" id="2.7.11.1"/>
    </reaction>
</comment>
<dbReference type="InterPro" id="IPR003609">
    <property type="entry name" value="Pan_app"/>
</dbReference>
<dbReference type="PANTHER" id="PTHR47974:SF4">
    <property type="entry name" value="RECEPTOR-LIKE SERINE_THREONINE-PROTEIN KINASE"/>
    <property type="match status" value="1"/>
</dbReference>
<keyword evidence="12" id="KW-0675">Receptor</keyword>
<dbReference type="PANTHER" id="PTHR47974">
    <property type="entry name" value="OS07G0415500 PROTEIN"/>
    <property type="match status" value="1"/>
</dbReference>
<dbReference type="EMBL" id="JAUJYO010000021">
    <property type="protein sequence ID" value="KAK1283797.1"/>
    <property type="molecule type" value="Genomic_DNA"/>
</dbReference>
<dbReference type="PROSITE" id="PS01186">
    <property type="entry name" value="EGF_2"/>
    <property type="match status" value="1"/>
</dbReference>
<protein>
    <recommendedName>
        <fullName evidence="2">non-specific serine/threonine protein kinase</fullName>
        <ecNumber evidence="2">2.7.11.1</ecNumber>
    </recommendedName>
</protein>
<gene>
    <name evidence="12" type="primary">PK1</name>
    <name evidence="12" type="ORF">QJS10_CPB21g00352</name>
</gene>
<dbReference type="AlphaFoldDB" id="A0AAV9C509"/>
<dbReference type="EC" id="2.7.11.1" evidence="2"/>
<evidence type="ECO:0000313" key="13">
    <source>
        <dbReference type="Proteomes" id="UP001180020"/>
    </source>
</evidence>
<comment type="subcellular location">
    <subcellularLocation>
        <location evidence="1">Membrane</location>
        <topology evidence="1">Single-pass membrane protein</topology>
    </subcellularLocation>
</comment>
<evidence type="ECO:0000256" key="4">
    <source>
        <dbReference type="ARBA" id="ARBA00022729"/>
    </source>
</evidence>
<evidence type="ECO:0000256" key="10">
    <source>
        <dbReference type="SAM" id="MobiDB-lite"/>
    </source>
</evidence>
<keyword evidence="3" id="KW-0812">Transmembrane</keyword>
<feature type="domain" description="Apple" evidence="11">
    <location>
        <begin position="158"/>
        <end position="236"/>
    </location>
</feature>
<sequence length="242" mass="27062">MTSLRGRTSSSLTPTTYSNSSTKAPTSPASTGPTHGSSLSKPEDHLQQQPKRSPRSVRHLLFERSIPIQRLGLWVDRKRRLTLDFDGNLRLYTLGSGGAWGVTWQAIAQSCRVHGACGANSLCVQSQQGRTCACPRGFVVSDPCDLSRGCEPTFKNSCPTTRNNTRFLPLPRVDFYGYDLNYTKNKSLGWCKGWCLRSCDCKGILYRQGLCYTKALLLTGRRSSSPGAGLFHYRWCFFYRLQ</sequence>